<dbReference type="PROSITE" id="PS50966">
    <property type="entry name" value="ZF_SWIM"/>
    <property type="match status" value="1"/>
</dbReference>
<dbReference type="Pfam" id="PF10551">
    <property type="entry name" value="MULE"/>
    <property type="match status" value="1"/>
</dbReference>
<keyword evidence="4" id="KW-1185">Reference proteome</keyword>
<sequence>MEELRDLKEVQQGHSEILDRTCYGDDHLLLDVPGMSRELHTAQTDIATIKLQLQAIENQGSHYFKHVFISHGASQDGFPFLRKLIVVSGSLLRRSKPLFLIVAVSQDANFQTYPLAFAVVASKTDQAWRWFLLHLQKCFPDNNQMSILSDGGEMVSRALLACYPEANHVDCLCCVQLSVNLYFRDSTLKPLVREAACAHSVGAFHRAFNMIKERSPDCANYLQIAGDRFNLMTAGIAQGFIHSLFPQTSGPIINLFHSYHTIIMLWFRTRLHAAMDHTGIMSPGVQSFMERVSRSKMQWTVIHKSSGSCMVTNTLGEIQFSNPLRRSCSCEIFNKLWIPCVHAMVASDALGPSAESLVHHCYTSVAWFECYISQVHPCQEAQPGQSITTVDIELLPPSTWTIVGRPRSTNP</sequence>
<name>V4LGC7_EUTSA</name>
<keyword evidence="1" id="KW-0863">Zinc-finger</keyword>
<evidence type="ECO:0000313" key="3">
    <source>
        <dbReference type="EMBL" id="ESQ38838.1"/>
    </source>
</evidence>
<keyword evidence="1" id="KW-0862">Zinc</keyword>
<evidence type="ECO:0000313" key="4">
    <source>
        <dbReference type="Proteomes" id="UP000030689"/>
    </source>
</evidence>
<dbReference type="InterPro" id="IPR018289">
    <property type="entry name" value="MULE_transposase_dom"/>
</dbReference>
<dbReference type="Gramene" id="ESQ38838">
    <property type="protein sequence ID" value="ESQ38838"/>
    <property type="gene ID" value="EUTSA_v10022491mg"/>
</dbReference>
<dbReference type="STRING" id="72664.V4LGC7"/>
<evidence type="ECO:0000259" key="2">
    <source>
        <dbReference type="PROSITE" id="PS50966"/>
    </source>
</evidence>
<dbReference type="EMBL" id="KI517504">
    <property type="protein sequence ID" value="ESQ38838.1"/>
    <property type="molecule type" value="Genomic_DNA"/>
</dbReference>
<dbReference type="InterPro" id="IPR007527">
    <property type="entry name" value="Znf_SWIM"/>
</dbReference>
<dbReference type="GO" id="GO:0008270">
    <property type="term" value="F:zinc ion binding"/>
    <property type="evidence" value="ECO:0007669"/>
    <property type="project" value="UniProtKB-KW"/>
</dbReference>
<dbReference type="PANTHER" id="PTHR31973:SF187">
    <property type="entry name" value="MUTATOR TRANSPOSASE MUDRA PROTEIN"/>
    <property type="match status" value="1"/>
</dbReference>
<proteinExistence type="predicted"/>
<protein>
    <recommendedName>
        <fullName evidence="2">SWIM-type domain-containing protein</fullName>
    </recommendedName>
</protein>
<reference evidence="3 4" key="1">
    <citation type="journal article" date="2013" name="Front. Plant Sci.">
        <title>The Reference Genome of the Halophytic Plant Eutrema salsugineum.</title>
        <authorList>
            <person name="Yang R."/>
            <person name="Jarvis D.E."/>
            <person name="Chen H."/>
            <person name="Beilstein M.A."/>
            <person name="Grimwood J."/>
            <person name="Jenkins J."/>
            <person name="Shu S."/>
            <person name="Prochnik S."/>
            <person name="Xin M."/>
            <person name="Ma C."/>
            <person name="Schmutz J."/>
            <person name="Wing R.A."/>
            <person name="Mitchell-Olds T."/>
            <person name="Schumaker K.S."/>
            <person name="Wang X."/>
        </authorList>
    </citation>
    <scope>NUCLEOTIDE SEQUENCE [LARGE SCALE GENOMIC DNA]</scope>
</reference>
<keyword evidence="1" id="KW-0479">Metal-binding</keyword>
<feature type="domain" description="SWIM-type" evidence="2">
    <location>
        <begin position="320"/>
        <end position="351"/>
    </location>
</feature>
<gene>
    <name evidence="3" type="ORF">EUTSA_v10022491mg</name>
</gene>
<evidence type="ECO:0000256" key="1">
    <source>
        <dbReference type="PROSITE-ProRule" id="PRU00325"/>
    </source>
</evidence>
<dbReference type="eggNOG" id="ENOG502RJNC">
    <property type="taxonomic scope" value="Eukaryota"/>
</dbReference>
<accession>V4LGC7</accession>
<dbReference type="PANTHER" id="PTHR31973">
    <property type="entry name" value="POLYPROTEIN, PUTATIVE-RELATED"/>
    <property type="match status" value="1"/>
</dbReference>
<dbReference type="AlphaFoldDB" id="V4LGC7"/>
<dbReference type="KEGG" id="eus:EUTSA_v10022491mg"/>
<dbReference type="Proteomes" id="UP000030689">
    <property type="component" value="Unassembled WGS sequence"/>
</dbReference>
<organism evidence="3 4">
    <name type="scientific">Eutrema salsugineum</name>
    <name type="common">Saltwater cress</name>
    <name type="synonym">Sisymbrium salsugineum</name>
    <dbReference type="NCBI Taxonomy" id="72664"/>
    <lineage>
        <taxon>Eukaryota</taxon>
        <taxon>Viridiplantae</taxon>
        <taxon>Streptophyta</taxon>
        <taxon>Embryophyta</taxon>
        <taxon>Tracheophyta</taxon>
        <taxon>Spermatophyta</taxon>
        <taxon>Magnoliopsida</taxon>
        <taxon>eudicotyledons</taxon>
        <taxon>Gunneridae</taxon>
        <taxon>Pentapetalae</taxon>
        <taxon>rosids</taxon>
        <taxon>malvids</taxon>
        <taxon>Brassicales</taxon>
        <taxon>Brassicaceae</taxon>
        <taxon>Eutremeae</taxon>
        <taxon>Eutrema</taxon>
    </lineage>
</organism>